<evidence type="ECO:0000313" key="1">
    <source>
        <dbReference type="EMBL" id="GIY37762.1"/>
    </source>
</evidence>
<proteinExistence type="predicted"/>
<name>A0AAV4SWL6_CAEEX</name>
<gene>
    <name evidence="1" type="ORF">CEXT_603831</name>
</gene>
<protein>
    <submittedName>
        <fullName evidence="1">Uncharacterized protein</fullName>
    </submittedName>
</protein>
<reference evidence="1 2" key="1">
    <citation type="submission" date="2021-06" db="EMBL/GenBank/DDBJ databases">
        <title>Caerostris extrusa draft genome.</title>
        <authorList>
            <person name="Kono N."/>
            <person name="Arakawa K."/>
        </authorList>
    </citation>
    <scope>NUCLEOTIDE SEQUENCE [LARGE SCALE GENOMIC DNA]</scope>
</reference>
<evidence type="ECO:0000313" key="2">
    <source>
        <dbReference type="Proteomes" id="UP001054945"/>
    </source>
</evidence>
<sequence>MFIVTPDERCCCCCRRHLAHGGDPGHRGFAPLSRHARAEHQERQGFPAGVLRGQPAVVQGGAHLFSLIQEIRGSTSIGHLSFYMRNWIPEITKQLAH</sequence>
<organism evidence="1 2">
    <name type="scientific">Caerostris extrusa</name>
    <name type="common">Bark spider</name>
    <name type="synonym">Caerostris bankana</name>
    <dbReference type="NCBI Taxonomy" id="172846"/>
    <lineage>
        <taxon>Eukaryota</taxon>
        <taxon>Metazoa</taxon>
        <taxon>Ecdysozoa</taxon>
        <taxon>Arthropoda</taxon>
        <taxon>Chelicerata</taxon>
        <taxon>Arachnida</taxon>
        <taxon>Araneae</taxon>
        <taxon>Araneomorphae</taxon>
        <taxon>Entelegynae</taxon>
        <taxon>Araneoidea</taxon>
        <taxon>Araneidae</taxon>
        <taxon>Caerostris</taxon>
    </lineage>
</organism>
<dbReference type="EMBL" id="BPLR01010218">
    <property type="protein sequence ID" value="GIY37762.1"/>
    <property type="molecule type" value="Genomic_DNA"/>
</dbReference>
<keyword evidence="2" id="KW-1185">Reference proteome</keyword>
<accession>A0AAV4SWL6</accession>
<dbReference type="Proteomes" id="UP001054945">
    <property type="component" value="Unassembled WGS sequence"/>
</dbReference>
<comment type="caution">
    <text evidence="1">The sequence shown here is derived from an EMBL/GenBank/DDBJ whole genome shotgun (WGS) entry which is preliminary data.</text>
</comment>
<dbReference type="AlphaFoldDB" id="A0AAV4SWL6"/>